<accession>A7VQ91</accession>
<dbReference type="EMBL" id="ABCB02000014">
    <property type="protein sequence ID" value="EDO62596.1"/>
    <property type="molecule type" value="Genomic_DNA"/>
</dbReference>
<reference evidence="1 2" key="1">
    <citation type="submission" date="2007-08" db="EMBL/GenBank/DDBJ databases">
        <title>Draft genome sequence of Clostridium leptum (DSM 753).</title>
        <authorList>
            <person name="Sudarsanam P."/>
            <person name="Ley R."/>
            <person name="Guruge J."/>
            <person name="Turnbaugh P.J."/>
            <person name="Mahowald M."/>
            <person name="Liep D."/>
            <person name="Gordon J."/>
        </authorList>
    </citation>
    <scope>NUCLEOTIDE SEQUENCE [LARGE SCALE GENOMIC DNA]</scope>
    <source>
        <strain evidence="1 2">DSM 753</strain>
    </source>
</reference>
<dbReference type="Proteomes" id="UP000003490">
    <property type="component" value="Unassembled WGS sequence"/>
</dbReference>
<evidence type="ECO:0000313" key="2">
    <source>
        <dbReference type="Proteomes" id="UP000003490"/>
    </source>
</evidence>
<dbReference type="AlphaFoldDB" id="A7VQ91"/>
<dbReference type="HOGENOM" id="CLU_3249536_0_0_9"/>
<evidence type="ECO:0000313" key="1">
    <source>
        <dbReference type="EMBL" id="EDO62596.1"/>
    </source>
</evidence>
<organism evidence="1 2">
    <name type="scientific">[Clostridium] leptum DSM 753</name>
    <dbReference type="NCBI Taxonomy" id="428125"/>
    <lineage>
        <taxon>Bacteria</taxon>
        <taxon>Bacillati</taxon>
        <taxon>Bacillota</taxon>
        <taxon>Clostridia</taxon>
        <taxon>Eubacteriales</taxon>
        <taxon>Oscillospiraceae</taxon>
        <taxon>Oscillospiraceae incertae sedis</taxon>
    </lineage>
</organism>
<gene>
    <name evidence="1" type="ORF">CLOLEP_00718</name>
</gene>
<comment type="caution">
    <text evidence="1">The sequence shown here is derived from an EMBL/GenBank/DDBJ whole genome shotgun (WGS) entry which is preliminary data.</text>
</comment>
<reference evidence="1 2" key="2">
    <citation type="submission" date="2007-08" db="EMBL/GenBank/DDBJ databases">
        <authorList>
            <person name="Fulton L."/>
            <person name="Clifton S."/>
            <person name="Fulton B."/>
            <person name="Xu J."/>
            <person name="Minx P."/>
            <person name="Pepin K.H."/>
            <person name="Johnson M."/>
            <person name="Thiruvilangam P."/>
            <person name="Bhonagiri V."/>
            <person name="Nash W.E."/>
            <person name="Wang C."/>
            <person name="Mardis E.R."/>
            <person name="Wilson R.K."/>
        </authorList>
    </citation>
    <scope>NUCLEOTIDE SEQUENCE [LARGE SCALE GENOMIC DNA]</scope>
    <source>
        <strain evidence="1 2">DSM 753</strain>
    </source>
</reference>
<proteinExistence type="predicted"/>
<name>A7VQ91_9FIRM</name>
<protein>
    <submittedName>
        <fullName evidence="1">Uncharacterized protein</fullName>
    </submittedName>
</protein>
<sequence>MFPKVKKLFSRANLSGRKVKSVRGQRRWIPISNQKTLRHLSL</sequence>